<dbReference type="PANTHER" id="PTHR12184:SF1">
    <property type="entry name" value="UBIQUINOL-CYTOCHROME-C REDUCTASE COMPLEX ASSEMBLY FACTOR 1"/>
    <property type="match status" value="1"/>
</dbReference>
<dbReference type="GeneID" id="107273037"/>
<dbReference type="InterPro" id="IPR007129">
    <property type="entry name" value="Ubiqinol_cyt_c_chaperone_CPB3"/>
</dbReference>
<dbReference type="Proteomes" id="UP000694920">
    <property type="component" value="Unplaced"/>
</dbReference>
<evidence type="ECO:0000313" key="4">
    <source>
        <dbReference type="RefSeq" id="XP_015606318.1"/>
    </source>
</evidence>
<gene>
    <name evidence="4" type="primary">LOC107273037</name>
</gene>
<protein>
    <submittedName>
        <fullName evidence="4">Ubiquinol-cytochrome-c reductase complex assembly factor 1</fullName>
    </submittedName>
</protein>
<evidence type="ECO:0000256" key="1">
    <source>
        <dbReference type="ARBA" id="ARBA00006407"/>
    </source>
</evidence>
<evidence type="ECO:0000313" key="3">
    <source>
        <dbReference type="Proteomes" id="UP000694920"/>
    </source>
</evidence>
<sequence length="252" mass="28920">MYQILRFPSRKIAATLSCNVTSSGIVTLTAPSIILPSYFQRTIHSSKSLWDSVGNIETVEKPSIYRRVFKKLGFFDISTYKLRLNGVLLYQSVAENIDYLKFFKDFNMSDTFFSWFLITELHVWMLMVRTMSEGEEGHFLRNEIVSSMWADANTRIKKLGPIATAVLNKQLTEISQQFNAAIIGYDEGLLSDDKVLAGAVWRRFLQSESNDPEAVEKLVIYVRKQICALDKQPKDDFLKTPNVIWLSYNSSK</sequence>
<reference evidence="4" key="1">
    <citation type="submission" date="2025-08" db="UniProtKB">
        <authorList>
            <consortium name="RefSeq"/>
        </authorList>
    </citation>
    <scope>IDENTIFICATION</scope>
</reference>
<proteinExistence type="inferred from homology"/>
<name>A0AAJ7CB73_CEPCN</name>
<dbReference type="GO" id="GO:0034551">
    <property type="term" value="P:mitochondrial respiratory chain complex III assembly"/>
    <property type="evidence" value="ECO:0007669"/>
    <property type="project" value="TreeGrafter"/>
</dbReference>
<dbReference type="RefSeq" id="XP_015606318.1">
    <property type="nucleotide sequence ID" value="XM_015750832.2"/>
</dbReference>
<dbReference type="PANTHER" id="PTHR12184">
    <property type="entry name" value="UBIQUINOL-CYTOCHROME C REDUCTASE COMPLEX ASSEMBLY FACTOR 1 FAMILY MEMBER"/>
    <property type="match status" value="1"/>
</dbReference>
<dbReference type="Pfam" id="PF03981">
    <property type="entry name" value="Ubiq_cyt_C_chap"/>
    <property type="match status" value="1"/>
</dbReference>
<dbReference type="InterPro" id="IPR021150">
    <property type="entry name" value="Ubiq_cyt_c_chap"/>
</dbReference>
<accession>A0AAJ7CB73</accession>
<dbReference type="CTD" id="55245"/>
<feature type="domain" description="Ubiquinol-cytochrome c chaperone" evidence="2">
    <location>
        <begin position="105"/>
        <end position="241"/>
    </location>
</feature>
<evidence type="ECO:0000259" key="2">
    <source>
        <dbReference type="Pfam" id="PF03981"/>
    </source>
</evidence>
<dbReference type="KEGG" id="ccin:107273037"/>
<organism evidence="3 4">
    <name type="scientific">Cephus cinctus</name>
    <name type="common">Wheat stem sawfly</name>
    <dbReference type="NCBI Taxonomy" id="211228"/>
    <lineage>
        <taxon>Eukaryota</taxon>
        <taxon>Metazoa</taxon>
        <taxon>Ecdysozoa</taxon>
        <taxon>Arthropoda</taxon>
        <taxon>Hexapoda</taxon>
        <taxon>Insecta</taxon>
        <taxon>Pterygota</taxon>
        <taxon>Neoptera</taxon>
        <taxon>Endopterygota</taxon>
        <taxon>Hymenoptera</taxon>
        <taxon>Cephoidea</taxon>
        <taxon>Cephidae</taxon>
        <taxon>Cephus</taxon>
    </lineage>
</organism>
<dbReference type="GO" id="GO:0005739">
    <property type="term" value="C:mitochondrion"/>
    <property type="evidence" value="ECO:0007669"/>
    <property type="project" value="TreeGrafter"/>
</dbReference>
<keyword evidence="3" id="KW-1185">Reference proteome</keyword>
<dbReference type="AlphaFoldDB" id="A0AAJ7CB73"/>
<comment type="similarity">
    <text evidence="1">Belongs to the CBP3 family.</text>
</comment>